<proteinExistence type="predicted"/>
<evidence type="ECO:0000313" key="1">
    <source>
        <dbReference type="EMBL" id="KAF9645120.1"/>
    </source>
</evidence>
<evidence type="ECO:0000313" key="2">
    <source>
        <dbReference type="Proteomes" id="UP000886501"/>
    </source>
</evidence>
<protein>
    <submittedName>
        <fullName evidence="1">Uncharacterized protein</fullName>
    </submittedName>
</protein>
<gene>
    <name evidence="1" type="ORF">BDM02DRAFT_695455</name>
</gene>
<organism evidence="1 2">
    <name type="scientific">Thelephora ganbajun</name>
    <name type="common">Ganba fungus</name>
    <dbReference type="NCBI Taxonomy" id="370292"/>
    <lineage>
        <taxon>Eukaryota</taxon>
        <taxon>Fungi</taxon>
        <taxon>Dikarya</taxon>
        <taxon>Basidiomycota</taxon>
        <taxon>Agaricomycotina</taxon>
        <taxon>Agaricomycetes</taxon>
        <taxon>Thelephorales</taxon>
        <taxon>Thelephoraceae</taxon>
        <taxon>Thelephora</taxon>
    </lineage>
</organism>
<reference evidence="1" key="1">
    <citation type="submission" date="2019-10" db="EMBL/GenBank/DDBJ databases">
        <authorList>
            <consortium name="DOE Joint Genome Institute"/>
            <person name="Kuo A."/>
            <person name="Miyauchi S."/>
            <person name="Kiss E."/>
            <person name="Drula E."/>
            <person name="Kohler A."/>
            <person name="Sanchez-Garcia M."/>
            <person name="Andreopoulos B."/>
            <person name="Barry K.W."/>
            <person name="Bonito G."/>
            <person name="Buee M."/>
            <person name="Carver A."/>
            <person name="Chen C."/>
            <person name="Cichocki N."/>
            <person name="Clum A."/>
            <person name="Culley D."/>
            <person name="Crous P.W."/>
            <person name="Fauchery L."/>
            <person name="Girlanda M."/>
            <person name="Hayes R."/>
            <person name="Keri Z."/>
            <person name="Labutti K."/>
            <person name="Lipzen A."/>
            <person name="Lombard V."/>
            <person name="Magnuson J."/>
            <person name="Maillard F."/>
            <person name="Morin E."/>
            <person name="Murat C."/>
            <person name="Nolan M."/>
            <person name="Ohm R."/>
            <person name="Pangilinan J."/>
            <person name="Pereira M."/>
            <person name="Perotto S."/>
            <person name="Peter M."/>
            <person name="Riley R."/>
            <person name="Sitrit Y."/>
            <person name="Stielow B."/>
            <person name="Szollosi G."/>
            <person name="Zifcakova L."/>
            <person name="Stursova M."/>
            <person name="Spatafora J.W."/>
            <person name="Tedersoo L."/>
            <person name="Vaario L.-M."/>
            <person name="Yamada A."/>
            <person name="Yan M."/>
            <person name="Wang P."/>
            <person name="Xu J."/>
            <person name="Bruns T."/>
            <person name="Baldrian P."/>
            <person name="Vilgalys R."/>
            <person name="Henrissat B."/>
            <person name="Grigoriev I.V."/>
            <person name="Hibbett D."/>
            <person name="Nagy L.G."/>
            <person name="Martin F.M."/>
        </authorList>
    </citation>
    <scope>NUCLEOTIDE SEQUENCE</scope>
    <source>
        <strain evidence="1">P2</strain>
    </source>
</reference>
<keyword evidence="2" id="KW-1185">Reference proteome</keyword>
<dbReference type="EMBL" id="MU118103">
    <property type="protein sequence ID" value="KAF9645120.1"/>
    <property type="molecule type" value="Genomic_DNA"/>
</dbReference>
<reference evidence="1" key="2">
    <citation type="journal article" date="2020" name="Nat. Commun.">
        <title>Large-scale genome sequencing of mycorrhizal fungi provides insights into the early evolution of symbiotic traits.</title>
        <authorList>
            <person name="Miyauchi S."/>
            <person name="Kiss E."/>
            <person name="Kuo A."/>
            <person name="Drula E."/>
            <person name="Kohler A."/>
            <person name="Sanchez-Garcia M."/>
            <person name="Morin E."/>
            <person name="Andreopoulos B."/>
            <person name="Barry K.W."/>
            <person name="Bonito G."/>
            <person name="Buee M."/>
            <person name="Carver A."/>
            <person name="Chen C."/>
            <person name="Cichocki N."/>
            <person name="Clum A."/>
            <person name="Culley D."/>
            <person name="Crous P.W."/>
            <person name="Fauchery L."/>
            <person name="Girlanda M."/>
            <person name="Hayes R.D."/>
            <person name="Keri Z."/>
            <person name="LaButti K."/>
            <person name="Lipzen A."/>
            <person name="Lombard V."/>
            <person name="Magnuson J."/>
            <person name="Maillard F."/>
            <person name="Murat C."/>
            <person name="Nolan M."/>
            <person name="Ohm R.A."/>
            <person name="Pangilinan J."/>
            <person name="Pereira M.F."/>
            <person name="Perotto S."/>
            <person name="Peter M."/>
            <person name="Pfister S."/>
            <person name="Riley R."/>
            <person name="Sitrit Y."/>
            <person name="Stielow J.B."/>
            <person name="Szollosi G."/>
            <person name="Zifcakova L."/>
            <person name="Stursova M."/>
            <person name="Spatafora J.W."/>
            <person name="Tedersoo L."/>
            <person name="Vaario L.M."/>
            <person name="Yamada A."/>
            <person name="Yan M."/>
            <person name="Wang P."/>
            <person name="Xu J."/>
            <person name="Bruns T."/>
            <person name="Baldrian P."/>
            <person name="Vilgalys R."/>
            <person name="Dunand C."/>
            <person name="Henrissat B."/>
            <person name="Grigoriev I.V."/>
            <person name="Hibbett D."/>
            <person name="Nagy L.G."/>
            <person name="Martin F.M."/>
        </authorList>
    </citation>
    <scope>NUCLEOTIDE SEQUENCE</scope>
    <source>
        <strain evidence="1">P2</strain>
    </source>
</reference>
<accession>A0ACB6Z6X3</accession>
<sequence>MESGGIYIALWRRPAEAGNISIHQTFHWGLVIARNPTGRDSICCHVVGGLSTWAYETKEPYNALQSLLALRFCRIGCTDDINRAVRIIETVPVSVGSKTFTCRTWTMDAVEELNKAGIVLCRNVDGLERELWQLGYPIHLFLTVLPPSSLNSRTGGA</sequence>
<name>A0ACB6Z6X3_THEGA</name>
<dbReference type="Proteomes" id="UP000886501">
    <property type="component" value="Unassembled WGS sequence"/>
</dbReference>
<comment type="caution">
    <text evidence="1">The sequence shown here is derived from an EMBL/GenBank/DDBJ whole genome shotgun (WGS) entry which is preliminary data.</text>
</comment>